<dbReference type="InParanoid" id="Q2HHI3"/>
<dbReference type="RefSeq" id="XP_001219542.1">
    <property type="nucleotide sequence ID" value="XM_001219541.1"/>
</dbReference>
<feature type="domain" description="Ubiquitin-like" evidence="2">
    <location>
        <begin position="174"/>
        <end position="255"/>
    </location>
</feature>
<dbReference type="GeneID" id="4388208"/>
<dbReference type="HOGENOM" id="CLU_891377_0_0_1"/>
<name>Q2HHI3_CHAGB</name>
<dbReference type="InterPro" id="IPR054464">
    <property type="entry name" value="ULD_fung"/>
</dbReference>
<dbReference type="Pfam" id="PF22893">
    <property type="entry name" value="ULD_2"/>
    <property type="match status" value="1"/>
</dbReference>
<gene>
    <name evidence="3" type="ORF">CHGG_00321</name>
</gene>
<dbReference type="Proteomes" id="UP000001056">
    <property type="component" value="Unassembled WGS sequence"/>
</dbReference>
<evidence type="ECO:0000259" key="2">
    <source>
        <dbReference type="Pfam" id="PF22893"/>
    </source>
</evidence>
<sequence>MILYIMTLAAQTRMLAGRFPSPSGTPFDGDDQDQEAEKDLLRQQAENLFQVSYQSLRDVMDGAGNHVESFETDQTDEVFEDPDKTQSTQLQLWKEASERDNTTHWLYELVFLSYVESRSGLPTTAKSSDDEAEAEGVVQIDGFPNEERALLAGNPPEVAGVGEKRPSGSKGTEVPTIKFKDAVGRRFSFPYHLVQTWAGTEKLIKEAFLHVEDIGPQVQDGRYDIIGPSGDIILPSVWEHVIQPGDAFTMHMWPRDKVQLQGAPQHTPKLVLSVQKQSGPSPGGVGTVLGAHGSRRHSHVEFDKTSQQHPNT</sequence>
<dbReference type="OrthoDB" id="3045089at2759"/>
<reference evidence="4" key="1">
    <citation type="journal article" date="2015" name="Genome Announc.">
        <title>Draft genome sequence of the cellulolytic fungus Chaetomium globosum.</title>
        <authorList>
            <person name="Cuomo C.A."/>
            <person name="Untereiner W.A."/>
            <person name="Ma L.-J."/>
            <person name="Grabherr M."/>
            <person name="Birren B.W."/>
        </authorList>
    </citation>
    <scope>NUCLEOTIDE SEQUENCE [LARGE SCALE GENOMIC DNA]</scope>
    <source>
        <strain evidence="4">ATCC 6205 / CBS 148.51 / DSM 1962 / NBRC 6347 / NRRL 1970</strain>
    </source>
</reference>
<accession>Q2HHI3</accession>
<feature type="region of interest" description="Disordered" evidence="1">
    <location>
        <begin position="17"/>
        <end position="36"/>
    </location>
</feature>
<proteinExistence type="predicted"/>
<organism evidence="3 4">
    <name type="scientific">Chaetomium globosum (strain ATCC 6205 / CBS 148.51 / DSM 1962 / NBRC 6347 / NRRL 1970)</name>
    <name type="common">Soil fungus</name>
    <dbReference type="NCBI Taxonomy" id="306901"/>
    <lineage>
        <taxon>Eukaryota</taxon>
        <taxon>Fungi</taxon>
        <taxon>Dikarya</taxon>
        <taxon>Ascomycota</taxon>
        <taxon>Pezizomycotina</taxon>
        <taxon>Sordariomycetes</taxon>
        <taxon>Sordariomycetidae</taxon>
        <taxon>Sordariales</taxon>
        <taxon>Chaetomiaceae</taxon>
        <taxon>Chaetomium</taxon>
    </lineage>
</organism>
<evidence type="ECO:0000256" key="1">
    <source>
        <dbReference type="SAM" id="MobiDB-lite"/>
    </source>
</evidence>
<evidence type="ECO:0000313" key="3">
    <source>
        <dbReference type="EMBL" id="EAQ92086.1"/>
    </source>
</evidence>
<keyword evidence="4" id="KW-1185">Reference proteome</keyword>
<evidence type="ECO:0000313" key="4">
    <source>
        <dbReference type="Proteomes" id="UP000001056"/>
    </source>
</evidence>
<feature type="region of interest" description="Disordered" evidence="1">
    <location>
        <begin position="275"/>
        <end position="312"/>
    </location>
</feature>
<dbReference type="AlphaFoldDB" id="Q2HHI3"/>
<dbReference type="VEuPathDB" id="FungiDB:CHGG_00321"/>
<dbReference type="eggNOG" id="ENOG502RZ22">
    <property type="taxonomic scope" value="Eukaryota"/>
</dbReference>
<protein>
    <recommendedName>
        <fullName evidence="2">Ubiquitin-like domain-containing protein</fullName>
    </recommendedName>
</protein>
<dbReference type="EMBL" id="CH408029">
    <property type="protein sequence ID" value="EAQ92086.1"/>
    <property type="molecule type" value="Genomic_DNA"/>
</dbReference>